<sequence>MVRVQYLLKQRKADNQPIRTRQADKHSDADPEFLALTNRQRAAIDRAFNRGLATVSQRAQRHEKRRRIDPTSSEHGEGGSIVETSKQDVRSDEQEEGGFIPDDEGGFLDEAEGGFLPEDEEPMGSPVPDLIPDADNPSISENNQTARVPLHLLPTLLTSLGLPSDSDVLSVFRSSASGWDAEFDADSRRRKRGEEEAGVERKDFRAVCAALMGPDENEQDLGSEDEEAADAFTLPDDSDSSLSPISSESSYGGRRTSEGKQKATEEDRPAKGRRKKLEMNGPVKLSTQQKEAVRDIWEMLKPPGEQGKRGHAANILGKEEVKKWARALGEMWSEDELSEMVTLFSTQHEQRGLSFDDFSAVMLRAGLV</sequence>
<name>A0A4Q1BSD1_TREME</name>
<proteinExistence type="predicted"/>
<protein>
    <recommendedName>
        <fullName evidence="4">EF-hand domain-containing protein</fullName>
    </recommendedName>
</protein>
<evidence type="ECO:0000313" key="3">
    <source>
        <dbReference type="Proteomes" id="UP000289152"/>
    </source>
</evidence>
<feature type="region of interest" description="Disordered" evidence="1">
    <location>
        <begin position="48"/>
        <end position="107"/>
    </location>
</feature>
<reference evidence="2 3" key="1">
    <citation type="submission" date="2016-06" db="EMBL/GenBank/DDBJ databases">
        <title>Evolution of pathogenesis and genome organization in the Tremellales.</title>
        <authorList>
            <person name="Cuomo C."/>
            <person name="Litvintseva A."/>
            <person name="Heitman J."/>
            <person name="Chen Y."/>
            <person name="Sun S."/>
            <person name="Springer D."/>
            <person name="Dromer F."/>
            <person name="Young S."/>
            <person name="Zeng Q."/>
            <person name="Chapman S."/>
            <person name="Gujja S."/>
            <person name="Saif S."/>
            <person name="Birren B."/>
        </authorList>
    </citation>
    <scope>NUCLEOTIDE SEQUENCE [LARGE SCALE GENOMIC DNA]</scope>
    <source>
        <strain evidence="2 3">ATCC 28783</strain>
    </source>
</reference>
<evidence type="ECO:0000256" key="1">
    <source>
        <dbReference type="SAM" id="MobiDB-lite"/>
    </source>
</evidence>
<dbReference type="Proteomes" id="UP000289152">
    <property type="component" value="Unassembled WGS sequence"/>
</dbReference>
<comment type="caution">
    <text evidence="2">The sequence shown here is derived from an EMBL/GenBank/DDBJ whole genome shotgun (WGS) entry which is preliminary data.</text>
</comment>
<feature type="region of interest" description="Disordered" evidence="1">
    <location>
        <begin position="233"/>
        <end position="277"/>
    </location>
</feature>
<feature type="compositionally biased region" description="Acidic residues" evidence="1">
    <location>
        <begin position="93"/>
        <end position="107"/>
    </location>
</feature>
<dbReference type="VEuPathDB" id="FungiDB:TREMEDRAFT_28071"/>
<evidence type="ECO:0000313" key="2">
    <source>
        <dbReference type="EMBL" id="RXK40935.1"/>
    </source>
</evidence>
<feature type="compositionally biased region" description="Basic and acidic residues" evidence="1">
    <location>
        <begin position="255"/>
        <end position="270"/>
    </location>
</feature>
<keyword evidence="3" id="KW-1185">Reference proteome</keyword>
<dbReference type="EMBL" id="SDIL01000013">
    <property type="protein sequence ID" value="RXK40935.1"/>
    <property type="molecule type" value="Genomic_DNA"/>
</dbReference>
<evidence type="ECO:0008006" key="4">
    <source>
        <dbReference type="Google" id="ProtNLM"/>
    </source>
</evidence>
<feature type="compositionally biased region" description="Basic and acidic residues" evidence="1">
    <location>
        <begin position="66"/>
        <end position="77"/>
    </location>
</feature>
<feature type="compositionally biased region" description="Low complexity" evidence="1">
    <location>
        <begin position="240"/>
        <end position="250"/>
    </location>
</feature>
<dbReference type="AlphaFoldDB" id="A0A4Q1BSD1"/>
<gene>
    <name evidence="2" type="ORF">M231_01783</name>
</gene>
<dbReference type="InParanoid" id="A0A4Q1BSD1"/>
<feature type="region of interest" description="Disordered" evidence="1">
    <location>
        <begin position="1"/>
        <end position="32"/>
    </location>
</feature>
<dbReference type="OrthoDB" id="2530165at2759"/>
<accession>A0A4Q1BSD1</accession>
<organism evidence="2 3">
    <name type="scientific">Tremella mesenterica</name>
    <name type="common">Jelly fungus</name>
    <dbReference type="NCBI Taxonomy" id="5217"/>
    <lineage>
        <taxon>Eukaryota</taxon>
        <taxon>Fungi</taxon>
        <taxon>Dikarya</taxon>
        <taxon>Basidiomycota</taxon>
        <taxon>Agaricomycotina</taxon>
        <taxon>Tremellomycetes</taxon>
        <taxon>Tremellales</taxon>
        <taxon>Tremellaceae</taxon>
        <taxon>Tremella</taxon>
    </lineage>
</organism>